<proteinExistence type="predicted"/>
<dbReference type="InterPro" id="IPR051532">
    <property type="entry name" value="Ester_Hydrolysis_Enzymes"/>
</dbReference>
<dbReference type="InterPro" id="IPR013830">
    <property type="entry name" value="SGNH_hydro"/>
</dbReference>
<organism evidence="2 3">
    <name type="scientific">Alkalicoccobacillus murimartini</name>
    <dbReference type="NCBI Taxonomy" id="171685"/>
    <lineage>
        <taxon>Bacteria</taxon>
        <taxon>Bacillati</taxon>
        <taxon>Bacillota</taxon>
        <taxon>Bacilli</taxon>
        <taxon>Bacillales</taxon>
        <taxon>Bacillaceae</taxon>
        <taxon>Alkalicoccobacillus</taxon>
    </lineage>
</organism>
<dbReference type="Gene3D" id="3.40.50.1110">
    <property type="entry name" value="SGNH hydrolase"/>
    <property type="match status" value="1"/>
</dbReference>
<comment type="caution">
    <text evidence="2">The sequence shown here is derived from an EMBL/GenBank/DDBJ whole genome shotgun (WGS) entry which is preliminary data.</text>
</comment>
<dbReference type="PANTHER" id="PTHR30383">
    <property type="entry name" value="THIOESTERASE 1/PROTEASE 1/LYSOPHOSPHOLIPASE L1"/>
    <property type="match status" value="1"/>
</dbReference>
<sequence>MKRIVLTMLAILGISLLILNVFQNIGAKDTQAIAADDEELATKLDRLNPENGDVSYVDYLHHWALTHDQVTIAVIGSSVTNGKGASVEAKNWPSLMLASIQQTDEDLLSSHVLNYGVNGATIDNLLQNGRFDQLIKDMPDFVIIESSILNSHRKNETLDESNQAIKTAVELVQEALPTSKILLSSPNPATIKLDTDYNEIGLVYQEYLESTENYILSHGWNYVDIYTAMMDEIEEQDLTLDMTLDDGLHPNDLGYQIWADKLMIYLNKDRSL</sequence>
<dbReference type="SUPFAM" id="SSF52266">
    <property type="entry name" value="SGNH hydrolase"/>
    <property type="match status" value="1"/>
</dbReference>
<name>A0ABT9YGR2_9BACI</name>
<accession>A0ABT9YGR2</accession>
<dbReference type="CDD" id="cd00229">
    <property type="entry name" value="SGNH_hydrolase"/>
    <property type="match status" value="1"/>
</dbReference>
<dbReference type="EMBL" id="JAUSUA010000002">
    <property type="protein sequence ID" value="MDQ0206889.1"/>
    <property type="molecule type" value="Genomic_DNA"/>
</dbReference>
<dbReference type="Pfam" id="PF13472">
    <property type="entry name" value="Lipase_GDSL_2"/>
    <property type="match status" value="1"/>
</dbReference>
<gene>
    <name evidence="2" type="ORF">J2S05_001688</name>
</gene>
<protein>
    <submittedName>
        <fullName evidence="2">Lysophospholipase L1-like esterase</fullName>
    </submittedName>
</protein>
<dbReference type="InterPro" id="IPR036514">
    <property type="entry name" value="SGNH_hydro_sf"/>
</dbReference>
<dbReference type="Proteomes" id="UP001225034">
    <property type="component" value="Unassembled WGS sequence"/>
</dbReference>
<keyword evidence="3" id="KW-1185">Reference proteome</keyword>
<evidence type="ECO:0000313" key="3">
    <source>
        <dbReference type="Proteomes" id="UP001225034"/>
    </source>
</evidence>
<reference evidence="2 3" key="1">
    <citation type="submission" date="2023-07" db="EMBL/GenBank/DDBJ databases">
        <title>Genomic Encyclopedia of Type Strains, Phase IV (KMG-IV): sequencing the most valuable type-strain genomes for metagenomic binning, comparative biology and taxonomic classification.</title>
        <authorList>
            <person name="Goeker M."/>
        </authorList>
    </citation>
    <scope>NUCLEOTIDE SEQUENCE [LARGE SCALE GENOMIC DNA]</scope>
    <source>
        <strain evidence="2 3">DSM 19154</strain>
    </source>
</reference>
<feature type="domain" description="SGNH hydrolase-type esterase" evidence="1">
    <location>
        <begin position="74"/>
        <end position="257"/>
    </location>
</feature>
<dbReference type="RefSeq" id="WP_306981746.1">
    <property type="nucleotide sequence ID" value="NZ_JAUSUA010000002.1"/>
</dbReference>
<evidence type="ECO:0000313" key="2">
    <source>
        <dbReference type="EMBL" id="MDQ0206889.1"/>
    </source>
</evidence>
<evidence type="ECO:0000259" key="1">
    <source>
        <dbReference type="Pfam" id="PF13472"/>
    </source>
</evidence>
<dbReference type="PANTHER" id="PTHR30383:SF5">
    <property type="entry name" value="SGNH HYDROLASE-TYPE ESTERASE DOMAIN-CONTAINING PROTEIN"/>
    <property type="match status" value="1"/>
</dbReference>